<keyword evidence="13" id="KW-1185">Reference proteome</keyword>
<protein>
    <recommendedName>
        <fullName evidence="11">WRKY domain-containing protein</fullName>
    </recommendedName>
</protein>
<dbReference type="GO" id="GO:0005634">
    <property type="term" value="C:nucleus"/>
    <property type="evidence" value="ECO:0000318"/>
    <property type="project" value="GO_Central"/>
</dbReference>
<dbReference type="InterPro" id="IPR003657">
    <property type="entry name" value="WRKY_dom"/>
</dbReference>
<keyword evidence="6" id="KW-0238">DNA-binding</keyword>
<dbReference type="Gene3D" id="2.20.25.80">
    <property type="entry name" value="WRKY domain"/>
    <property type="match status" value="2"/>
</dbReference>
<proteinExistence type="inferred from homology"/>
<keyword evidence="8" id="KW-0539">Nucleus</keyword>
<comment type="subcellular location">
    <subcellularLocation>
        <location evidence="1">Nucleus</location>
    </subcellularLocation>
</comment>
<evidence type="ECO:0000256" key="9">
    <source>
        <dbReference type="ARBA" id="ARBA00061157"/>
    </source>
</evidence>
<dbReference type="GO" id="GO:0003700">
    <property type="term" value="F:DNA-binding transcription factor activity"/>
    <property type="evidence" value="ECO:0000318"/>
    <property type="project" value="GO_Central"/>
</dbReference>
<feature type="region of interest" description="Disordered" evidence="10">
    <location>
        <begin position="1"/>
        <end position="32"/>
    </location>
</feature>
<comment type="similarity">
    <text evidence="9">Belongs to the WRKY group I family.</text>
</comment>
<name>A0A9R1W4Z1_LACSA</name>
<evidence type="ECO:0000256" key="8">
    <source>
        <dbReference type="ARBA" id="ARBA00023242"/>
    </source>
</evidence>
<keyword evidence="2" id="KW-0479">Metal-binding</keyword>
<keyword evidence="5" id="KW-0805">Transcription regulation</keyword>
<sequence length="362" mass="40643">MAETGGDSAPPPRRIPPMITLPPRSSSDTFLTGISPGPMTLVSNFFSDHYPDTDIYSLSQLLAGVLPSPAAENSPAPPLYNDYLSLLSPEESRTSQTSDPYVDNSSQIRSPETVSDSESGDSKPERVVALAKPASDGYNWRKYGQKQVKASELPRSYYRCTQVNCPVTKKIGHFLDGNTSEIIYSGRHNHEPPQLHKPAVVADEQAYELMPKRRQISIVLESFFLYMITKGHVKVESLVIDETFCAGRLSSCRVVVTEPKIVVQTRSEIDILDDGFKWRKYGQKVVKGNIYPRSYYRCTYVGCKVRKHVERALSDLKSVVTTYEGRHKHDIPVVVKPSSNNEINFKAEIPFLLQLKEEKIMI</sequence>
<evidence type="ECO:0000259" key="11">
    <source>
        <dbReference type="PROSITE" id="PS50811"/>
    </source>
</evidence>
<feature type="domain" description="WRKY" evidence="11">
    <location>
        <begin position="129"/>
        <end position="193"/>
    </location>
</feature>
<dbReference type="GO" id="GO:0006355">
    <property type="term" value="P:regulation of DNA-templated transcription"/>
    <property type="evidence" value="ECO:0000318"/>
    <property type="project" value="GO_Central"/>
</dbReference>
<keyword evidence="7" id="KW-0804">Transcription</keyword>
<evidence type="ECO:0000256" key="10">
    <source>
        <dbReference type="SAM" id="MobiDB-lite"/>
    </source>
</evidence>
<dbReference type="GO" id="GO:0000976">
    <property type="term" value="F:transcription cis-regulatory region binding"/>
    <property type="evidence" value="ECO:0000318"/>
    <property type="project" value="GO_Central"/>
</dbReference>
<dbReference type="SMART" id="SM00774">
    <property type="entry name" value="WRKY"/>
    <property type="match status" value="2"/>
</dbReference>
<keyword evidence="4" id="KW-0862">Zinc</keyword>
<feature type="compositionally biased region" description="Polar residues" evidence="10">
    <location>
        <begin position="94"/>
        <end position="117"/>
    </location>
</feature>
<dbReference type="Pfam" id="PF03106">
    <property type="entry name" value="WRKY"/>
    <property type="match status" value="2"/>
</dbReference>
<dbReference type="EMBL" id="NBSK02000003">
    <property type="protein sequence ID" value="KAJ0216240.1"/>
    <property type="molecule type" value="Genomic_DNA"/>
</dbReference>
<dbReference type="PROSITE" id="PS50811">
    <property type="entry name" value="WRKY"/>
    <property type="match status" value="2"/>
</dbReference>
<evidence type="ECO:0000256" key="1">
    <source>
        <dbReference type="ARBA" id="ARBA00004123"/>
    </source>
</evidence>
<evidence type="ECO:0000256" key="7">
    <source>
        <dbReference type="ARBA" id="ARBA00023163"/>
    </source>
</evidence>
<reference evidence="12 13" key="1">
    <citation type="journal article" date="2017" name="Nat. Commun.">
        <title>Genome assembly with in vitro proximity ligation data and whole-genome triplication in lettuce.</title>
        <authorList>
            <person name="Reyes-Chin-Wo S."/>
            <person name="Wang Z."/>
            <person name="Yang X."/>
            <person name="Kozik A."/>
            <person name="Arikit S."/>
            <person name="Song C."/>
            <person name="Xia L."/>
            <person name="Froenicke L."/>
            <person name="Lavelle D.O."/>
            <person name="Truco M.J."/>
            <person name="Xia R."/>
            <person name="Zhu S."/>
            <person name="Xu C."/>
            <person name="Xu H."/>
            <person name="Xu X."/>
            <person name="Cox K."/>
            <person name="Korf I."/>
            <person name="Meyers B.C."/>
            <person name="Michelmore R.W."/>
        </authorList>
    </citation>
    <scope>NUCLEOTIDE SEQUENCE [LARGE SCALE GENOMIC DNA]</scope>
    <source>
        <strain evidence="13">cv. Salinas</strain>
        <tissue evidence="12">Seedlings</tissue>
    </source>
</reference>
<dbReference type="AlphaFoldDB" id="A0A9R1W4Z1"/>
<accession>A0A9R1W4Z1</accession>
<evidence type="ECO:0000256" key="4">
    <source>
        <dbReference type="ARBA" id="ARBA00022833"/>
    </source>
</evidence>
<feature type="region of interest" description="Disordered" evidence="10">
    <location>
        <begin position="90"/>
        <end position="125"/>
    </location>
</feature>
<dbReference type="InterPro" id="IPR044810">
    <property type="entry name" value="WRKY_plant"/>
</dbReference>
<evidence type="ECO:0000256" key="2">
    <source>
        <dbReference type="ARBA" id="ARBA00022723"/>
    </source>
</evidence>
<evidence type="ECO:0000256" key="3">
    <source>
        <dbReference type="ARBA" id="ARBA00022737"/>
    </source>
</evidence>
<dbReference type="GO" id="GO:0046872">
    <property type="term" value="F:metal ion binding"/>
    <property type="evidence" value="ECO:0007669"/>
    <property type="project" value="UniProtKB-KW"/>
</dbReference>
<feature type="compositionally biased region" description="Polar residues" evidence="10">
    <location>
        <begin position="23"/>
        <end position="32"/>
    </location>
</feature>
<comment type="caution">
    <text evidence="12">The sequence shown here is derived from an EMBL/GenBank/DDBJ whole genome shotgun (WGS) entry which is preliminary data.</text>
</comment>
<dbReference type="Proteomes" id="UP000235145">
    <property type="component" value="Unassembled WGS sequence"/>
</dbReference>
<dbReference type="FunFam" id="2.20.25.80:FF:000003">
    <property type="entry name" value="WRKY transcription factor 57"/>
    <property type="match status" value="1"/>
</dbReference>
<dbReference type="InterPro" id="IPR036576">
    <property type="entry name" value="WRKY_dom_sf"/>
</dbReference>
<dbReference type="PANTHER" id="PTHR31221:SF141">
    <property type="entry name" value="WRKY PROTEIN"/>
    <property type="match status" value="1"/>
</dbReference>
<evidence type="ECO:0000256" key="6">
    <source>
        <dbReference type="ARBA" id="ARBA00023125"/>
    </source>
</evidence>
<keyword evidence="3" id="KW-0677">Repeat</keyword>
<dbReference type="FunFam" id="2.20.25.80:FF:000006">
    <property type="entry name" value="WRKY transcription factor"/>
    <property type="match status" value="1"/>
</dbReference>
<dbReference type="PANTHER" id="PTHR31221">
    <property type="entry name" value="WRKY TRANSCRIPTION FACTOR PROTEIN 1-RELATED"/>
    <property type="match status" value="1"/>
</dbReference>
<evidence type="ECO:0000313" key="12">
    <source>
        <dbReference type="EMBL" id="KAJ0216240.1"/>
    </source>
</evidence>
<feature type="domain" description="WRKY" evidence="11">
    <location>
        <begin position="267"/>
        <end position="332"/>
    </location>
</feature>
<dbReference type="SUPFAM" id="SSF118290">
    <property type="entry name" value="WRKY DNA-binding domain"/>
    <property type="match status" value="2"/>
</dbReference>
<gene>
    <name evidence="12" type="ORF">LSAT_V11C300138220</name>
</gene>
<organism evidence="12 13">
    <name type="scientific">Lactuca sativa</name>
    <name type="common">Garden lettuce</name>
    <dbReference type="NCBI Taxonomy" id="4236"/>
    <lineage>
        <taxon>Eukaryota</taxon>
        <taxon>Viridiplantae</taxon>
        <taxon>Streptophyta</taxon>
        <taxon>Embryophyta</taxon>
        <taxon>Tracheophyta</taxon>
        <taxon>Spermatophyta</taxon>
        <taxon>Magnoliopsida</taxon>
        <taxon>eudicotyledons</taxon>
        <taxon>Gunneridae</taxon>
        <taxon>Pentapetalae</taxon>
        <taxon>asterids</taxon>
        <taxon>campanulids</taxon>
        <taxon>Asterales</taxon>
        <taxon>Asteraceae</taxon>
        <taxon>Cichorioideae</taxon>
        <taxon>Cichorieae</taxon>
        <taxon>Lactucinae</taxon>
        <taxon>Lactuca</taxon>
    </lineage>
</organism>
<evidence type="ECO:0000256" key="5">
    <source>
        <dbReference type="ARBA" id="ARBA00023015"/>
    </source>
</evidence>
<evidence type="ECO:0000313" key="13">
    <source>
        <dbReference type="Proteomes" id="UP000235145"/>
    </source>
</evidence>